<dbReference type="PROSITE" id="PS00041">
    <property type="entry name" value="HTH_ARAC_FAMILY_1"/>
    <property type="match status" value="1"/>
</dbReference>
<keyword evidence="6" id="KW-1185">Reference proteome</keyword>
<dbReference type="Gene3D" id="3.40.50.880">
    <property type="match status" value="1"/>
</dbReference>
<dbReference type="InterPro" id="IPR029062">
    <property type="entry name" value="Class_I_gatase-like"/>
</dbReference>
<comment type="caution">
    <text evidence="5">The sequence shown here is derived from an EMBL/GenBank/DDBJ whole genome shotgun (WGS) entry which is preliminary data.</text>
</comment>
<organism evidence="5 6">
    <name type="scientific">Lipingzhangella rawalii</name>
    <dbReference type="NCBI Taxonomy" id="2055835"/>
    <lineage>
        <taxon>Bacteria</taxon>
        <taxon>Bacillati</taxon>
        <taxon>Actinomycetota</taxon>
        <taxon>Actinomycetes</taxon>
        <taxon>Streptosporangiales</taxon>
        <taxon>Nocardiopsidaceae</taxon>
        <taxon>Lipingzhangella</taxon>
    </lineage>
</organism>
<dbReference type="Pfam" id="PF12833">
    <property type="entry name" value="HTH_18"/>
    <property type="match status" value="1"/>
</dbReference>
<proteinExistence type="predicted"/>
<protein>
    <submittedName>
        <fullName evidence="5">Helix-turn-helix domain-containing protein</fullName>
    </submittedName>
</protein>
<keyword evidence="2" id="KW-0238">DNA-binding</keyword>
<dbReference type="PROSITE" id="PS01124">
    <property type="entry name" value="HTH_ARAC_FAMILY_2"/>
    <property type="match status" value="1"/>
</dbReference>
<name>A0ABU2H3X4_9ACTN</name>
<dbReference type="InterPro" id="IPR009057">
    <property type="entry name" value="Homeodomain-like_sf"/>
</dbReference>
<gene>
    <name evidence="5" type="ORF">RIF23_05280</name>
</gene>
<evidence type="ECO:0000259" key="4">
    <source>
        <dbReference type="PROSITE" id="PS01124"/>
    </source>
</evidence>
<dbReference type="PANTHER" id="PTHR43130">
    <property type="entry name" value="ARAC-FAMILY TRANSCRIPTIONAL REGULATOR"/>
    <property type="match status" value="1"/>
</dbReference>
<dbReference type="Proteomes" id="UP001250214">
    <property type="component" value="Unassembled WGS sequence"/>
</dbReference>
<dbReference type="InterPro" id="IPR052158">
    <property type="entry name" value="INH-QAR"/>
</dbReference>
<evidence type="ECO:0000313" key="5">
    <source>
        <dbReference type="EMBL" id="MDS1269702.1"/>
    </source>
</evidence>
<dbReference type="CDD" id="cd03137">
    <property type="entry name" value="GATase1_AraC_1"/>
    <property type="match status" value="1"/>
</dbReference>
<feature type="domain" description="HTH araC/xylS-type" evidence="4">
    <location>
        <begin position="224"/>
        <end position="322"/>
    </location>
</feature>
<dbReference type="SUPFAM" id="SSF46689">
    <property type="entry name" value="Homeodomain-like"/>
    <property type="match status" value="2"/>
</dbReference>
<reference evidence="6" key="1">
    <citation type="submission" date="2023-07" db="EMBL/GenBank/DDBJ databases">
        <title>Novel species in the genus Lipingzhangella isolated from Sambhar Salt Lake.</title>
        <authorList>
            <person name="Jiya N."/>
            <person name="Kajale S."/>
            <person name="Sharma A."/>
        </authorList>
    </citation>
    <scope>NUCLEOTIDE SEQUENCE [LARGE SCALE GENOMIC DNA]</scope>
    <source>
        <strain evidence="6">LS1_29</strain>
    </source>
</reference>
<keyword evidence="3" id="KW-0804">Transcription</keyword>
<dbReference type="InterPro" id="IPR018060">
    <property type="entry name" value="HTH_AraC"/>
</dbReference>
<dbReference type="SMART" id="SM00342">
    <property type="entry name" value="HTH_ARAC"/>
    <property type="match status" value="1"/>
</dbReference>
<dbReference type="Pfam" id="PF01965">
    <property type="entry name" value="DJ-1_PfpI"/>
    <property type="match status" value="1"/>
</dbReference>
<keyword evidence="1" id="KW-0805">Transcription regulation</keyword>
<sequence length="327" mass="35138">MGVGTVAVAVVEPGSVSMWDTYEVGMACAVFGVDHSDLVDPWYELWLCGPEPDASGNAAGLVLHPDHGLDAVAAADTVIVPGVPEECMDGTREVPPELTTALVRAHRAGARIASLCNGAFALAAAGLLDGRRATAHWVHVPLLAQRYPEIEVDDSVLYVEDGTVLTSAGLSAGMDLCLHLVRLDLGAHVANELARHLVMPPHRPGGQAQFVPSPMAEPRDSSLTPALQWALRRLHEPITVADLARQAGLSVRTLHRRLRDTTGSTPLQWLLTQRIARAQSLLETTRLSVEQVAQRSGLGTGNTLRYQFARHVGVSPTEHRRAFQGTR</sequence>
<evidence type="ECO:0000313" key="6">
    <source>
        <dbReference type="Proteomes" id="UP001250214"/>
    </source>
</evidence>
<dbReference type="InterPro" id="IPR018062">
    <property type="entry name" value="HTH_AraC-typ_CS"/>
</dbReference>
<evidence type="ECO:0000256" key="2">
    <source>
        <dbReference type="ARBA" id="ARBA00023125"/>
    </source>
</evidence>
<evidence type="ECO:0000256" key="3">
    <source>
        <dbReference type="ARBA" id="ARBA00023163"/>
    </source>
</evidence>
<dbReference type="EMBL" id="JAVLVT010000001">
    <property type="protein sequence ID" value="MDS1269702.1"/>
    <property type="molecule type" value="Genomic_DNA"/>
</dbReference>
<evidence type="ECO:0000256" key="1">
    <source>
        <dbReference type="ARBA" id="ARBA00023015"/>
    </source>
</evidence>
<accession>A0ABU2H3X4</accession>
<dbReference type="Gene3D" id="1.10.10.60">
    <property type="entry name" value="Homeodomain-like"/>
    <property type="match status" value="1"/>
</dbReference>
<dbReference type="InterPro" id="IPR002818">
    <property type="entry name" value="DJ-1/PfpI"/>
</dbReference>
<dbReference type="PANTHER" id="PTHR43130:SF3">
    <property type="entry name" value="HTH-TYPE TRANSCRIPTIONAL REGULATOR RV1931C"/>
    <property type="match status" value="1"/>
</dbReference>
<dbReference type="SUPFAM" id="SSF52317">
    <property type="entry name" value="Class I glutamine amidotransferase-like"/>
    <property type="match status" value="1"/>
</dbReference>